<reference evidence="3" key="1">
    <citation type="submission" date="2020-04" db="EMBL/GenBank/DDBJ databases">
        <authorList>
            <person name="Alioto T."/>
            <person name="Alioto T."/>
            <person name="Gomez Garrido J."/>
        </authorList>
    </citation>
    <scope>NUCLEOTIDE SEQUENCE</scope>
    <source>
        <strain evidence="3">A484AB</strain>
    </source>
</reference>
<feature type="compositionally biased region" description="Basic and acidic residues" evidence="2">
    <location>
        <begin position="557"/>
        <end position="573"/>
    </location>
</feature>
<sequence>MPQKKPQTDVTDENEIYDRLHKKINELGSDPSLCEGKIRELHRTILTVKNNGKKEQLLTELKASSFKGLSLELSKLVKEDGLTMESLHLVLKYLTKKNELAEYLFVTSTEIIEQDGLDPVRRRLGPKLEVLGGLLSKGIDVNKEWVQNLLKNAPSQKTLARISVTDLEKYCEKATPREMEDVSQIVRVAESQSIEKPSDDQTQVSIEQNTSNKAVDKEKLEQAKSLMNEAKKIAKEESEAAKKAVNEKMSEISKLLELPPDWNKQETGKTPEKLLEELNGIINLFNNAVEPNEPYNSDHEVVQKASGGRALCGIFFSKYRASSTAERPLIIMPSKVMLSSPNNSHQIRYLKFSASRAAANYVQTVKSSSTNVGFSVGGFYELFVGDVHGSYGSSHETNSAKLEKETTSQASVVQYIWTATKTFKIEQEQFILSASARKHAKMLAKVIQDEEEKQVEKESDEEKKQAEKENDEEEKQAERLRSTDLAKKFLDRYGSHMPAGLHTLGGVLFRIVDAQSEGKSSAYQLTEKAAQQLQGQLSFGFLGGAFGIGMSVSGEHSSSEGKKTAQEEKEEKTSYTFTSQAMGPAATDPATFSKLLGNNSTWALIDRGSPSTYIPVWEMINDLGSEFEKAAQVLQNAWNNKEMKLKKQSRRLGKELTKIVVDDLVSFKNESLKQKPDEIGYGFLPNNGAQLVFNRTISTINLTPETAYKIAGDKIIEDPRHRVCAVSLCPDGKYMVRCWEASDAAEMTFESAEGKHQLLYSQIIFKWKDNVPQK</sequence>
<gene>
    <name evidence="3" type="ORF">PACLA_8A012620</name>
</gene>
<evidence type="ECO:0000313" key="3">
    <source>
        <dbReference type="EMBL" id="CAB3991233.1"/>
    </source>
</evidence>
<dbReference type="EMBL" id="CACRXK020001810">
    <property type="protein sequence ID" value="CAB3991233.1"/>
    <property type="molecule type" value="Genomic_DNA"/>
</dbReference>
<feature type="region of interest" description="Disordered" evidence="2">
    <location>
        <begin position="553"/>
        <end position="574"/>
    </location>
</feature>
<proteinExistence type="predicted"/>
<organism evidence="3 4">
    <name type="scientific">Paramuricea clavata</name>
    <name type="common">Red gorgonian</name>
    <name type="synonym">Violescent sea-whip</name>
    <dbReference type="NCBI Taxonomy" id="317549"/>
    <lineage>
        <taxon>Eukaryota</taxon>
        <taxon>Metazoa</taxon>
        <taxon>Cnidaria</taxon>
        <taxon>Anthozoa</taxon>
        <taxon>Octocorallia</taxon>
        <taxon>Malacalcyonacea</taxon>
        <taxon>Plexauridae</taxon>
        <taxon>Paramuricea</taxon>
    </lineage>
</organism>
<dbReference type="AlphaFoldDB" id="A0A6S7GIP8"/>
<accession>A0A6S7GIP8</accession>
<dbReference type="OrthoDB" id="10066929at2759"/>
<evidence type="ECO:0000256" key="1">
    <source>
        <dbReference type="SAM" id="Coils"/>
    </source>
</evidence>
<evidence type="ECO:0000313" key="4">
    <source>
        <dbReference type="Proteomes" id="UP001152795"/>
    </source>
</evidence>
<keyword evidence="4" id="KW-1185">Reference proteome</keyword>
<name>A0A6S7GIP8_PARCT</name>
<feature type="compositionally biased region" description="Basic and acidic residues" evidence="2">
    <location>
        <begin position="454"/>
        <end position="468"/>
    </location>
</feature>
<evidence type="ECO:0000256" key="2">
    <source>
        <dbReference type="SAM" id="MobiDB-lite"/>
    </source>
</evidence>
<dbReference type="Proteomes" id="UP001152795">
    <property type="component" value="Unassembled WGS sequence"/>
</dbReference>
<protein>
    <submittedName>
        <fullName evidence="3">Uncharacterized protein</fullName>
    </submittedName>
</protein>
<feature type="region of interest" description="Disordered" evidence="2">
    <location>
        <begin position="449"/>
        <end position="479"/>
    </location>
</feature>
<feature type="coiled-coil region" evidence="1">
    <location>
        <begin position="217"/>
        <end position="251"/>
    </location>
</feature>
<keyword evidence="1" id="KW-0175">Coiled coil</keyword>
<comment type="caution">
    <text evidence="3">The sequence shown here is derived from an EMBL/GenBank/DDBJ whole genome shotgun (WGS) entry which is preliminary data.</text>
</comment>